<sequence length="88" mass="10179">MREVADQDKVWVRYKDRWYPGVLETWNREKGALRCWVSYAVPINGWPGGWYQFGEVLHDLDGDPNDEAQGWVARVEAAARRTPTPSSD</sequence>
<protein>
    <submittedName>
        <fullName evidence="1">Uncharacterized protein</fullName>
    </submittedName>
</protein>
<name>A0ABW0BQB7_9ACTN</name>
<dbReference type="Proteomes" id="UP001596087">
    <property type="component" value="Unassembled WGS sequence"/>
</dbReference>
<evidence type="ECO:0000313" key="1">
    <source>
        <dbReference type="EMBL" id="MFC5179425.1"/>
    </source>
</evidence>
<comment type="caution">
    <text evidence="1">The sequence shown here is derived from an EMBL/GenBank/DDBJ whole genome shotgun (WGS) entry which is preliminary data.</text>
</comment>
<reference evidence="2" key="1">
    <citation type="journal article" date="2019" name="Int. J. Syst. Evol. Microbiol.">
        <title>The Global Catalogue of Microorganisms (GCM) 10K type strain sequencing project: providing services to taxonomists for standard genome sequencing and annotation.</title>
        <authorList>
            <consortium name="The Broad Institute Genomics Platform"/>
            <consortium name="The Broad Institute Genome Sequencing Center for Infectious Disease"/>
            <person name="Wu L."/>
            <person name="Ma J."/>
        </authorList>
    </citation>
    <scope>NUCLEOTIDE SEQUENCE [LARGE SCALE GENOMIC DNA]</scope>
    <source>
        <strain evidence="2">DFY41</strain>
    </source>
</reference>
<dbReference type="RefSeq" id="WP_378593540.1">
    <property type="nucleotide sequence ID" value="NZ_JBHSKD010000027.1"/>
</dbReference>
<proteinExistence type="predicted"/>
<keyword evidence="2" id="KW-1185">Reference proteome</keyword>
<dbReference type="EMBL" id="JBHSKD010000027">
    <property type="protein sequence ID" value="MFC5179425.1"/>
    <property type="molecule type" value="Genomic_DNA"/>
</dbReference>
<accession>A0ABW0BQB7</accession>
<organism evidence="1 2">
    <name type="scientific">Nocardioides taihuensis</name>
    <dbReference type="NCBI Taxonomy" id="1835606"/>
    <lineage>
        <taxon>Bacteria</taxon>
        <taxon>Bacillati</taxon>
        <taxon>Actinomycetota</taxon>
        <taxon>Actinomycetes</taxon>
        <taxon>Propionibacteriales</taxon>
        <taxon>Nocardioidaceae</taxon>
        <taxon>Nocardioides</taxon>
    </lineage>
</organism>
<evidence type="ECO:0000313" key="2">
    <source>
        <dbReference type="Proteomes" id="UP001596087"/>
    </source>
</evidence>
<gene>
    <name evidence="1" type="ORF">ACFPGP_22305</name>
</gene>